<dbReference type="EMBL" id="VZBQ01000010">
    <property type="protein sequence ID" value="MQN88498.1"/>
    <property type="molecule type" value="Genomic_DNA"/>
</dbReference>
<gene>
    <name evidence="1" type="ORF">F7D59_01090</name>
</gene>
<dbReference type="RefSeq" id="WP_153112553.1">
    <property type="nucleotide sequence ID" value="NZ_VZAS01000016.1"/>
</dbReference>
<organism evidence="1 2">
    <name type="scientific">Segatella copri</name>
    <dbReference type="NCBI Taxonomy" id="165179"/>
    <lineage>
        <taxon>Bacteria</taxon>
        <taxon>Pseudomonadati</taxon>
        <taxon>Bacteroidota</taxon>
        <taxon>Bacteroidia</taxon>
        <taxon>Bacteroidales</taxon>
        <taxon>Prevotellaceae</taxon>
        <taxon>Segatella</taxon>
    </lineage>
</organism>
<proteinExistence type="predicted"/>
<dbReference type="Proteomes" id="UP000420635">
    <property type="component" value="Unassembled WGS sequence"/>
</dbReference>
<dbReference type="AlphaFoldDB" id="A0A646HE99"/>
<protein>
    <submittedName>
        <fullName evidence="1">Uncharacterized protein</fullName>
    </submittedName>
</protein>
<accession>A0A646HE99</accession>
<dbReference type="InterPro" id="IPR017030">
    <property type="entry name" value="Vir_effector_SfrC"/>
</dbReference>
<evidence type="ECO:0000313" key="2">
    <source>
        <dbReference type="Proteomes" id="UP000420635"/>
    </source>
</evidence>
<evidence type="ECO:0000313" key="1">
    <source>
        <dbReference type="EMBL" id="MQN88498.1"/>
    </source>
</evidence>
<sequence length="936" mass="106299">MLQDIKQHIDLVDGSIAWAKEFGKESFPYDVFKEYRRKLKRIYAALEENCSAAAYGESQVGKSYLMSSLLSSPNSPFVITNAGKSYSFIDDINPSGGNNAKIESTGVITRFTLSQGCSTMSDFVKVRNLSVVDIILLLADSYYNDIKINQDSVLRYDDINKALEDMNGLWASKIVVQNEIDEDDVKDITDYIHDVIGNAAAGVNQSNFCKIVAPVIQYVSYDKWVNIFSLLWNRNSELSHLFSVLINEYKKLNFQTDIYIPFAAVLREKGTLLKIEWLDTVCGVQIDTGHDEIYTDVYDSNGNILAHDFHKGNLSALIAELTFELPPSVADDRKFLHKLDLLDFPGARSREKYKEQDIHTVLPKILRRGKVAYLFNKYSRSLRISSVLFCHHNDQKAEATIGETINSWIEDNIGSTPEERANMLNDTNGIAPLFFVATKFNIDLERTKTDNSSNIDKLDTHWNRFDTVFPEIIKPNKWLDNWVKTGGLFRTAAFQNIYPLRDFYWSGKNGVFDGYSDGAVKSEEKSVHTYADYPDYFENLKQSFLKNAFVQRHFANPEQTWNDVATINNDGSKAIIRNLDAIASVLEDARKKKYLAQLAKIKSEMYNALSVYFEPEDKEAKNQKVKQIASDIRMSLILSVGERPEIFGHIIDNLMVPVGDLRDIAYNIIICHTDTPKDFSIINFIRKQADINPSDNKKTNIQKLCDFFGCEKARLEEALKERGCTIAEVVSSETETLTTVADVVTKHIVDYWNAYINNKVKVLEPMLPHSDEVVFMLSALLKKLGMKRILSERIDRYCKVFSLNEQPNAIADYASLTLNNFVSSVGRKYINDEDVDNIRAKADKCHIKVDLSSSAWNVVRKPQPLLQTLSAFDAASDIDTVDKSTLMKLPLWDNFQRWENLVTIGLLYASDISHVDPIANAKIKTIIDACEILYKG</sequence>
<comment type="caution">
    <text evidence="1">The sequence shown here is derived from an EMBL/GenBank/DDBJ whole genome shotgun (WGS) entry which is preliminary data.</text>
</comment>
<dbReference type="Pfam" id="PF10139">
    <property type="entry name" value="Virul_Fac"/>
    <property type="match status" value="1"/>
</dbReference>
<reference evidence="2" key="1">
    <citation type="submission" date="2019-09" db="EMBL/GenBank/DDBJ databases">
        <title>Distinct polysaccharide growth profiles of human intestinal Prevotella copri isolates.</title>
        <authorList>
            <person name="Fehlner-Peach H."/>
            <person name="Magnabosco C."/>
            <person name="Raghavan V."/>
            <person name="Scher J.U."/>
            <person name="Tett A."/>
            <person name="Cox L.M."/>
            <person name="Gottsegen C."/>
            <person name="Watters A."/>
            <person name="Wiltshire- Gordon J.D."/>
            <person name="Segata N."/>
            <person name="Bonneau R."/>
            <person name="Littman D.R."/>
        </authorList>
    </citation>
    <scope>NUCLEOTIDE SEQUENCE [LARGE SCALE GENOMIC DNA]</scope>
    <source>
        <strain evidence="2">iP54</strain>
    </source>
</reference>
<name>A0A646HE99_9BACT</name>